<gene>
    <name evidence="2" type="ORF">O0S08_45540</name>
</gene>
<reference evidence="2" key="1">
    <citation type="submission" date="2022-11" db="EMBL/GenBank/DDBJ databases">
        <title>Minimal conservation of predation-associated metabolite biosynthetic gene clusters underscores biosynthetic potential of Myxococcota including descriptions for ten novel species: Archangium lansinium sp. nov., Myxococcus landrumus sp. nov., Nannocystis bai.</title>
        <authorList>
            <person name="Ahearne A."/>
            <person name="Stevens C."/>
            <person name="Dowd S."/>
        </authorList>
    </citation>
    <scope>NUCLEOTIDE SEQUENCE</scope>
    <source>
        <strain evidence="2">Fl3</strain>
    </source>
</reference>
<dbReference type="Gene3D" id="1.25.40.10">
    <property type="entry name" value="Tetratricopeptide repeat domain"/>
    <property type="match status" value="1"/>
</dbReference>
<dbReference type="SMART" id="SM00028">
    <property type="entry name" value="TPR"/>
    <property type="match status" value="2"/>
</dbReference>
<proteinExistence type="predicted"/>
<dbReference type="InterPro" id="IPR019734">
    <property type="entry name" value="TPR_rpt"/>
</dbReference>
<sequence>MRRALLLLALSFAAPGCRGQAAAAPKSVVSAPTPASPSRRAGFVVYTSDDGEVASTIVSFSLGAALQVDRAARLDGLWLLDEGPQRVVVWGRARDDSLTEAEAERLWQARCPPSGRERDPACVWPAEQVVSTLDAEGRVREQTINGASCDCLELPVADLEVLKESSYAEPDDEEPWDEDFIGDPDDPNCRMQGRELGEVTAALLGGAVQEFTVVEEMDCSGAHITDLKLEVAQPVVGGLPKERAFEEDGSMCQSGMPDGVEMLWPPPDELIDQPVAEDAEEAEADEESLMRGCGSFDDEIWSVRRGRLVRSHVGVHTLGSCVCHSWMTVRPDLCRSPADPCGRTSAFPELAKARSEFWVASDERAALVEDDWEVLAAGGRLRAKVEVDATADEIIGVRYHADIEPLLRASATARAAVDEEGDAWPPLQLAAGPAPAPLALAAADVGKTERRGGRDWGNRCFAHFKARRFDAAEAACMKGLEAAQDPEIRAAIFHSLGRVAEARGDASAARIYYRTSLALRDDPDTEKRFERLRR</sequence>
<accession>A0ABY7H2U4</accession>
<keyword evidence="3" id="KW-1185">Reference proteome</keyword>
<feature type="signal peptide" evidence="1">
    <location>
        <begin position="1"/>
        <end position="23"/>
    </location>
</feature>
<dbReference type="SUPFAM" id="SSF48452">
    <property type="entry name" value="TPR-like"/>
    <property type="match status" value="1"/>
</dbReference>
<keyword evidence="1" id="KW-0732">Signal</keyword>
<dbReference type="InterPro" id="IPR011990">
    <property type="entry name" value="TPR-like_helical_dom_sf"/>
</dbReference>
<evidence type="ECO:0000313" key="3">
    <source>
        <dbReference type="Proteomes" id="UP001164459"/>
    </source>
</evidence>
<dbReference type="RefSeq" id="WP_269035786.1">
    <property type="nucleotide sequence ID" value="NZ_CP114040.1"/>
</dbReference>
<name>A0ABY7H2U4_9BACT</name>
<evidence type="ECO:0000256" key="1">
    <source>
        <dbReference type="SAM" id="SignalP"/>
    </source>
</evidence>
<feature type="chain" id="PRO_5045307600" evidence="1">
    <location>
        <begin position="24"/>
        <end position="534"/>
    </location>
</feature>
<dbReference type="Proteomes" id="UP001164459">
    <property type="component" value="Chromosome"/>
</dbReference>
<protein>
    <submittedName>
        <fullName evidence="2">Tetratricopeptide repeat protein</fullName>
    </submittedName>
</protein>
<organism evidence="2 3">
    <name type="scientific">Nannocystis punicea</name>
    <dbReference type="NCBI Taxonomy" id="2995304"/>
    <lineage>
        <taxon>Bacteria</taxon>
        <taxon>Pseudomonadati</taxon>
        <taxon>Myxococcota</taxon>
        <taxon>Polyangia</taxon>
        <taxon>Nannocystales</taxon>
        <taxon>Nannocystaceae</taxon>
        <taxon>Nannocystis</taxon>
    </lineage>
</organism>
<dbReference type="EMBL" id="CP114040">
    <property type="protein sequence ID" value="WAS93452.1"/>
    <property type="molecule type" value="Genomic_DNA"/>
</dbReference>
<evidence type="ECO:0000313" key="2">
    <source>
        <dbReference type="EMBL" id="WAS93452.1"/>
    </source>
</evidence>